<proteinExistence type="predicted"/>
<dbReference type="EMBL" id="LAZR01001630">
    <property type="protein sequence ID" value="KKN41711.1"/>
    <property type="molecule type" value="Genomic_DNA"/>
</dbReference>
<protein>
    <submittedName>
        <fullName evidence="1">Uncharacterized protein</fullName>
    </submittedName>
</protein>
<evidence type="ECO:0000313" key="1">
    <source>
        <dbReference type="EMBL" id="KKN41711.1"/>
    </source>
</evidence>
<sequence length="52" mass="6063">MARRKKIVIVCPFCDKDKDYWVDKSATELGEVQFCSYCGESFNRKGEVVLRN</sequence>
<dbReference type="SUPFAM" id="SSF57783">
    <property type="entry name" value="Zinc beta-ribbon"/>
    <property type="match status" value="1"/>
</dbReference>
<gene>
    <name evidence="1" type="ORF">LCGC14_0720610</name>
</gene>
<name>A0A0F9SXW3_9ZZZZ</name>
<dbReference type="AlphaFoldDB" id="A0A0F9SXW3"/>
<accession>A0A0F9SXW3</accession>
<reference evidence="1" key="1">
    <citation type="journal article" date="2015" name="Nature">
        <title>Complex archaea that bridge the gap between prokaryotes and eukaryotes.</title>
        <authorList>
            <person name="Spang A."/>
            <person name="Saw J.H."/>
            <person name="Jorgensen S.L."/>
            <person name="Zaremba-Niedzwiedzka K."/>
            <person name="Martijn J."/>
            <person name="Lind A.E."/>
            <person name="van Eijk R."/>
            <person name="Schleper C."/>
            <person name="Guy L."/>
            <person name="Ettema T.J."/>
        </authorList>
    </citation>
    <scope>NUCLEOTIDE SEQUENCE</scope>
</reference>
<comment type="caution">
    <text evidence="1">The sequence shown here is derived from an EMBL/GenBank/DDBJ whole genome shotgun (WGS) entry which is preliminary data.</text>
</comment>
<organism evidence="1">
    <name type="scientific">marine sediment metagenome</name>
    <dbReference type="NCBI Taxonomy" id="412755"/>
    <lineage>
        <taxon>unclassified sequences</taxon>
        <taxon>metagenomes</taxon>
        <taxon>ecological metagenomes</taxon>
    </lineage>
</organism>